<evidence type="ECO:0000259" key="4">
    <source>
        <dbReference type="PROSITE" id="PS50932"/>
    </source>
</evidence>
<dbReference type="SUPFAM" id="SSF53822">
    <property type="entry name" value="Periplasmic binding protein-like I"/>
    <property type="match status" value="1"/>
</dbReference>
<dbReference type="InterPro" id="IPR000843">
    <property type="entry name" value="HTH_LacI"/>
</dbReference>
<gene>
    <name evidence="5" type="ORF">GCM10009839_19380</name>
</gene>
<dbReference type="Proteomes" id="UP001500751">
    <property type="component" value="Unassembled WGS sequence"/>
</dbReference>
<keyword evidence="2 5" id="KW-0238">DNA-binding</keyword>
<name>A0ABN2TVA8_9ACTN</name>
<dbReference type="EMBL" id="BAAAQN010000008">
    <property type="protein sequence ID" value="GAA2022194.1"/>
    <property type="molecule type" value="Genomic_DNA"/>
</dbReference>
<sequence length="328" mass="34538">MVDVAREAGVALSTVSRVVNQDPTVGAEFARRVQTAIDTLGYRPDEQARQLRRGTSRTVGVAAREMSARNPVLAEFELGAHHAGLVVFGASTADDVERERAVVLSMAHRGFDGVLVEPIGTDHSYLAAEIASGLAVVAVDRPMSGPPTDAVLSDNAGGVRLAYRQLAAHGHERIAYIGDHERIFTGRERAAAFRACLAADGKAVAGLVHTGETEQERISAAVRSVAAPGVRATALVCGNVTTTLAVLTHLAAEVPRAERPAMVGFDDFPLAGLLDPPLTVVAQHTTEMARAALRLMTARLAETERPVETVTVPVSLLARGSGEIGPRT</sequence>
<reference evidence="5 6" key="1">
    <citation type="journal article" date="2019" name="Int. J. Syst. Evol. Microbiol.">
        <title>The Global Catalogue of Microorganisms (GCM) 10K type strain sequencing project: providing services to taxonomists for standard genome sequencing and annotation.</title>
        <authorList>
            <consortium name="The Broad Institute Genomics Platform"/>
            <consortium name="The Broad Institute Genome Sequencing Center for Infectious Disease"/>
            <person name="Wu L."/>
            <person name="Ma J."/>
        </authorList>
    </citation>
    <scope>NUCLEOTIDE SEQUENCE [LARGE SCALE GENOMIC DNA]</scope>
    <source>
        <strain evidence="5 6">JCM 16014</strain>
    </source>
</reference>
<evidence type="ECO:0000256" key="2">
    <source>
        <dbReference type="ARBA" id="ARBA00023125"/>
    </source>
</evidence>
<dbReference type="PROSITE" id="PS50932">
    <property type="entry name" value="HTH_LACI_2"/>
    <property type="match status" value="1"/>
</dbReference>
<protein>
    <submittedName>
        <fullName evidence="5">LacI family DNA-binding transcriptional regulator</fullName>
    </submittedName>
</protein>
<evidence type="ECO:0000313" key="5">
    <source>
        <dbReference type="EMBL" id="GAA2022194.1"/>
    </source>
</evidence>
<keyword evidence="6" id="KW-1185">Reference proteome</keyword>
<dbReference type="Gene3D" id="1.10.260.40">
    <property type="entry name" value="lambda repressor-like DNA-binding domains"/>
    <property type="match status" value="1"/>
</dbReference>
<dbReference type="PANTHER" id="PTHR30146">
    <property type="entry name" value="LACI-RELATED TRANSCRIPTIONAL REPRESSOR"/>
    <property type="match status" value="1"/>
</dbReference>
<dbReference type="InterPro" id="IPR046335">
    <property type="entry name" value="LacI/GalR-like_sensor"/>
</dbReference>
<dbReference type="Pfam" id="PF13377">
    <property type="entry name" value="Peripla_BP_3"/>
    <property type="match status" value="1"/>
</dbReference>
<feature type="domain" description="HTH lacI-type" evidence="4">
    <location>
        <begin position="1"/>
        <end position="53"/>
    </location>
</feature>
<dbReference type="Gene3D" id="3.40.50.2300">
    <property type="match status" value="2"/>
</dbReference>
<dbReference type="InterPro" id="IPR010982">
    <property type="entry name" value="Lambda_DNA-bd_dom_sf"/>
</dbReference>
<evidence type="ECO:0000256" key="3">
    <source>
        <dbReference type="ARBA" id="ARBA00023163"/>
    </source>
</evidence>
<dbReference type="InterPro" id="IPR028082">
    <property type="entry name" value="Peripla_BP_I"/>
</dbReference>
<dbReference type="CDD" id="cd06267">
    <property type="entry name" value="PBP1_LacI_sugar_binding-like"/>
    <property type="match status" value="1"/>
</dbReference>
<proteinExistence type="predicted"/>
<keyword evidence="1" id="KW-0805">Transcription regulation</keyword>
<organism evidence="5 6">
    <name type="scientific">Catenulispora yoronensis</name>
    <dbReference type="NCBI Taxonomy" id="450799"/>
    <lineage>
        <taxon>Bacteria</taxon>
        <taxon>Bacillati</taxon>
        <taxon>Actinomycetota</taxon>
        <taxon>Actinomycetes</taxon>
        <taxon>Catenulisporales</taxon>
        <taxon>Catenulisporaceae</taxon>
        <taxon>Catenulispora</taxon>
    </lineage>
</organism>
<keyword evidence="3" id="KW-0804">Transcription</keyword>
<dbReference type="PANTHER" id="PTHR30146:SF109">
    <property type="entry name" value="HTH-TYPE TRANSCRIPTIONAL REGULATOR GALS"/>
    <property type="match status" value="1"/>
</dbReference>
<dbReference type="SMART" id="SM00354">
    <property type="entry name" value="HTH_LACI"/>
    <property type="match status" value="1"/>
</dbReference>
<evidence type="ECO:0000256" key="1">
    <source>
        <dbReference type="ARBA" id="ARBA00023015"/>
    </source>
</evidence>
<dbReference type="CDD" id="cd01392">
    <property type="entry name" value="HTH_LacI"/>
    <property type="match status" value="1"/>
</dbReference>
<dbReference type="GO" id="GO:0003677">
    <property type="term" value="F:DNA binding"/>
    <property type="evidence" value="ECO:0007669"/>
    <property type="project" value="UniProtKB-KW"/>
</dbReference>
<dbReference type="SUPFAM" id="SSF47413">
    <property type="entry name" value="lambda repressor-like DNA-binding domains"/>
    <property type="match status" value="1"/>
</dbReference>
<accession>A0ABN2TVA8</accession>
<dbReference type="Pfam" id="PF00356">
    <property type="entry name" value="LacI"/>
    <property type="match status" value="1"/>
</dbReference>
<comment type="caution">
    <text evidence="5">The sequence shown here is derived from an EMBL/GenBank/DDBJ whole genome shotgun (WGS) entry which is preliminary data.</text>
</comment>
<evidence type="ECO:0000313" key="6">
    <source>
        <dbReference type="Proteomes" id="UP001500751"/>
    </source>
</evidence>